<evidence type="ECO:0000256" key="4">
    <source>
        <dbReference type="ARBA" id="ARBA00010701"/>
    </source>
</evidence>
<evidence type="ECO:0000256" key="19">
    <source>
        <dbReference type="SAM" id="SignalP"/>
    </source>
</evidence>
<feature type="signal peptide" evidence="19">
    <location>
        <begin position="1"/>
        <end position="15"/>
    </location>
</feature>
<dbReference type="EMBL" id="RSCE01000003">
    <property type="protein sequence ID" value="RSH84305.1"/>
    <property type="molecule type" value="Genomic_DNA"/>
</dbReference>
<dbReference type="GO" id="GO:0046461">
    <property type="term" value="P:neutral lipid catabolic process"/>
    <property type="evidence" value="ECO:0007669"/>
    <property type="project" value="TreeGrafter"/>
</dbReference>
<keyword evidence="19" id="KW-0732">Signal</keyword>
<evidence type="ECO:0000256" key="1">
    <source>
        <dbReference type="ARBA" id="ARBA00001024"/>
    </source>
</evidence>
<keyword evidence="7" id="KW-0812">Transmembrane</keyword>
<dbReference type="AlphaFoldDB" id="A0A427XZY8"/>
<evidence type="ECO:0000256" key="15">
    <source>
        <dbReference type="ARBA" id="ARBA00023136"/>
    </source>
</evidence>
<dbReference type="GeneID" id="39590363"/>
<dbReference type="InterPro" id="IPR029058">
    <property type="entry name" value="AB_hydrolase_fold"/>
</dbReference>
<keyword evidence="9" id="KW-0378">Hydrolase</keyword>
<keyword evidence="15" id="KW-0472">Membrane</keyword>
<feature type="compositionally biased region" description="Basic and acidic residues" evidence="18">
    <location>
        <begin position="481"/>
        <end position="497"/>
    </location>
</feature>
<comment type="subunit">
    <text evidence="5">Binds to both phosphatidylinositol (PI) and phosphatidylinositol 3,5-bisphosphate (PIP2).</text>
</comment>
<dbReference type="RefSeq" id="XP_028477753.1">
    <property type="nucleotide sequence ID" value="XM_028621301.1"/>
</dbReference>
<keyword evidence="16" id="KW-0325">Glycoprotein</keyword>
<sequence length="512" mass="55033">MRIPLFAQLTPLLLPQLYLDTPAPEPAVPLSKEVTFSARHAHSQALDKDAPLFFADAAGPSAFRASSAAEAGFDDLEGMAGWDLDAPLVVRTKVITMRRPQTRPPHMLSWAHAARALRSTGLANATGWIAPRMPQPDEVVAWSDQEAFAGGWEDVEVDAPDVTDRQTLLSLAKMASNAYVTPDSDGWYPLAGFNNSIPFGWEPDSDGLRGHVFADDTNSTVVIAIKGTSAGVLGSGGPTSKNDKFNCGQSCVETALVEESVYAAVGTSLYNNVTYLYPDANIWLVGHSLGGSLAALIAQSFGAPAVGFEAPGDRLPTRRLHLPQPPAVPADMSGIVHVYHTADPIPMGACTGTYSGCYAAGFALESKCHTGQTILYDTVTVKGWSVDIRTHRISEVISRVLADPWPVGKEPQDPEDPKNPKQPKNPDKDPKDPADDPWDDDGGWDWGVGSVFGQWWGWGRGPKGGDDKDDGSDGDDDDGGGWEKHGGVPRAHAESDCVDCYKWEFGDDWEKK</sequence>
<dbReference type="GO" id="GO:0006660">
    <property type="term" value="P:phosphatidylserine catabolic process"/>
    <property type="evidence" value="ECO:0007669"/>
    <property type="project" value="TreeGrafter"/>
</dbReference>
<dbReference type="OrthoDB" id="58570at2759"/>
<dbReference type="GO" id="GO:0034496">
    <property type="term" value="P:multivesicular body membrane disassembly"/>
    <property type="evidence" value="ECO:0007669"/>
    <property type="project" value="TreeGrafter"/>
</dbReference>
<comment type="caution">
    <text evidence="20">The sequence shown here is derived from an EMBL/GenBank/DDBJ whole genome shotgun (WGS) entry which is preliminary data.</text>
</comment>
<feature type="region of interest" description="Disordered" evidence="18">
    <location>
        <begin position="404"/>
        <end position="497"/>
    </location>
</feature>
<evidence type="ECO:0000256" key="7">
    <source>
        <dbReference type="ARBA" id="ARBA00022692"/>
    </source>
</evidence>
<reference evidence="20 21" key="1">
    <citation type="submission" date="2018-11" db="EMBL/GenBank/DDBJ databases">
        <title>Genome sequence of Apiotrichum porosum DSM 27194.</title>
        <authorList>
            <person name="Aliyu H."/>
            <person name="Gorte O."/>
            <person name="Ochsenreither K."/>
        </authorList>
    </citation>
    <scope>NUCLEOTIDE SEQUENCE [LARGE SCALE GENOMIC DNA]</scope>
    <source>
        <strain evidence="20 21">DSM 27194</strain>
    </source>
</reference>
<keyword evidence="13" id="KW-0072">Autophagy</keyword>
<evidence type="ECO:0000256" key="10">
    <source>
        <dbReference type="ARBA" id="ARBA00022963"/>
    </source>
</evidence>
<evidence type="ECO:0000256" key="18">
    <source>
        <dbReference type="SAM" id="MobiDB-lite"/>
    </source>
</evidence>
<accession>A0A427XZY8</accession>
<dbReference type="GO" id="GO:0004620">
    <property type="term" value="F:phospholipase activity"/>
    <property type="evidence" value="ECO:0007669"/>
    <property type="project" value="TreeGrafter"/>
</dbReference>
<evidence type="ECO:0000256" key="9">
    <source>
        <dbReference type="ARBA" id="ARBA00022801"/>
    </source>
</evidence>
<name>A0A427XZY8_9TREE</name>
<evidence type="ECO:0000256" key="12">
    <source>
        <dbReference type="ARBA" id="ARBA00022989"/>
    </source>
</evidence>
<evidence type="ECO:0000256" key="6">
    <source>
        <dbReference type="ARBA" id="ARBA00013279"/>
    </source>
</evidence>
<keyword evidence="12" id="KW-1133">Transmembrane helix</keyword>
<dbReference type="Pfam" id="PF26363">
    <property type="entry name" value="Phospholipase-like"/>
    <property type="match status" value="1"/>
</dbReference>
<feature type="chain" id="PRO_5019476969" description="triacylglycerol lipase" evidence="19">
    <location>
        <begin position="16"/>
        <end position="512"/>
    </location>
</feature>
<comment type="similarity">
    <text evidence="4">Belongs to the AB hydrolase superfamily. Lipase family.</text>
</comment>
<evidence type="ECO:0000256" key="11">
    <source>
        <dbReference type="ARBA" id="ARBA00022968"/>
    </source>
</evidence>
<feature type="compositionally biased region" description="Basic and acidic residues" evidence="18">
    <location>
        <begin position="410"/>
        <end position="434"/>
    </location>
</feature>
<evidence type="ECO:0000313" key="20">
    <source>
        <dbReference type="EMBL" id="RSH84305.1"/>
    </source>
</evidence>
<evidence type="ECO:0000256" key="13">
    <source>
        <dbReference type="ARBA" id="ARBA00023006"/>
    </source>
</evidence>
<gene>
    <name evidence="20" type="primary">ATG15</name>
    <name evidence="20" type="ORF">EHS24_005820</name>
</gene>
<protein>
    <recommendedName>
        <fullName evidence="6">triacylglycerol lipase</fullName>
        <ecNumber evidence="6">3.1.1.3</ecNumber>
    </recommendedName>
    <alternativeName>
        <fullName evidence="17">Autophagy-related protein 15</fullName>
    </alternativeName>
</protein>
<evidence type="ECO:0000256" key="16">
    <source>
        <dbReference type="ARBA" id="ARBA00023180"/>
    </source>
</evidence>
<keyword evidence="10" id="KW-0442">Lipid degradation</keyword>
<dbReference type="Gene3D" id="3.40.50.1820">
    <property type="entry name" value="alpha/beta hydrolase"/>
    <property type="match status" value="1"/>
</dbReference>
<comment type="subcellular location">
    <subcellularLocation>
        <location evidence="3">Endosome</location>
        <location evidence="3">Multivesicular body membrane</location>
        <topology evidence="3">Single-pass type II membrane protein</topology>
    </subcellularLocation>
    <subcellularLocation>
        <location evidence="2">Prevacuolar compartment membrane</location>
        <topology evidence="2">Single-pass type II membrane protein</topology>
    </subcellularLocation>
</comment>
<dbReference type="Proteomes" id="UP000279236">
    <property type="component" value="Unassembled WGS sequence"/>
</dbReference>
<comment type="catalytic activity">
    <reaction evidence="1">
        <text>a triacylglycerol + H2O = a diacylglycerol + a fatty acid + H(+)</text>
        <dbReference type="Rhea" id="RHEA:12044"/>
        <dbReference type="ChEBI" id="CHEBI:15377"/>
        <dbReference type="ChEBI" id="CHEBI:15378"/>
        <dbReference type="ChEBI" id="CHEBI:17855"/>
        <dbReference type="ChEBI" id="CHEBI:18035"/>
        <dbReference type="ChEBI" id="CHEBI:28868"/>
        <dbReference type="EC" id="3.1.1.3"/>
    </reaction>
</comment>
<dbReference type="GO" id="GO:0004806">
    <property type="term" value="F:triacylglycerol lipase activity"/>
    <property type="evidence" value="ECO:0007669"/>
    <property type="project" value="UniProtKB-EC"/>
</dbReference>
<evidence type="ECO:0000313" key="21">
    <source>
        <dbReference type="Proteomes" id="UP000279236"/>
    </source>
</evidence>
<evidence type="ECO:0000256" key="3">
    <source>
        <dbReference type="ARBA" id="ARBA00004343"/>
    </source>
</evidence>
<dbReference type="PANTHER" id="PTHR47175:SF2">
    <property type="entry name" value="LIPASE ATG15-RELATED"/>
    <property type="match status" value="1"/>
</dbReference>
<dbReference type="GO" id="GO:0005775">
    <property type="term" value="C:vacuolar lumen"/>
    <property type="evidence" value="ECO:0007669"/>
    <property type="project" value="TreeGrafter"/>
</dbReference>
<keyword evidence="8" id="KW-0967">Endosome</keyword>
<keyword evidence="21" id="KW-1185">Reference proteome</keyword>
<evidence type="ECO:0000256" key="5">
    <source>
        <dbReference type="ARBA" id="ARBA00011137"/>
    </source>
</evidence>
<feature type="compositionally biased region" description="Acidic residues" evidence="18">
    <location>
        <begin position="467"/>
        <end position="480"/>
    </location>
</feature>
<proteinExistence type="inferred from homology"/>
<dbReference type="STRING" id="105984.A0A427XZY8"/>
<dbReference type="GO" id="GO:0034727">
    <property type="term" value="P:piecemeal microautophagy of the nucleus"/>
    <property type="evidence" value="ECO:0007669"/>
    <property type="project" value="TreeGrafter"/>
</dbReference>
<evidence type="ECO:0000256" key="17">
    <source>
        <dbReference type="ARBA" id="ARBA00029828"/>
    </source>
</evidence>
<evidence type="ECO:0000256" key="14">
    <source>
        <dbReference type="ARBA" id="ARBA00023098"/>
    </source>
</evidence>
<keyword evidence="11" id="KW-0735">Signal-anchor</keyword>
<organism evidence="20 21">
    <name type="scientific">Apiotrichum porosum</name>
    <dbReference type="NCBI Taxonomy" id="105984"/>
    <lineage>
        <taxon>Eukaryota</taxon>
        <taxon>Fungi</taxon>
        <taxon>Dikarya</taxon>
        <taxon>Basidiomycota</taxon>
        <taxon>Agaricomycotina</taxon>
        <taxon>Tremellomycetes</taxon>
        <taxon>Trichosporonales</taxon>
        <taxon>Trichosporonaceae</taxon>
        <taxon>Apiotrichum</taxon>
    </lineage>
</organism>
<evidence type="ECO:0000256" key="8">
    <source>
        <dbReference type="ARBA" id="ARBA00022753"/>
    </source>
</evidence>
<keyword evidence="14" id="KW-0443">Lipid metabolism</keyword>
<dbReference type="GO" id="GO:0032585">
    <property type="term" value="C:multivesicular body membrane"/>
    <property type="evidence" value="ECO:0007669"/>
    <property type="project" value="UniProtKB-SubCell"/>
</dbReference>
<evidence type="ECO:0000256" key="2">
    <source>
        <dbReference type="ARBA" id="ARBA00004270"/>
    </source>
</evidence>
<dbReference type="SUPFAM" id="SSF53474">
    <property type="entry name" value="alpha/beta-Hydrolases"/>
    <property type="match status" value="1"/>
</dbReference>
<dbReference type="PANTHER" id="PTHR47175">
    <property type="entry name" value="LIPASE ATG15-RELATED"/>
    <property type="match status" value="1"/>
</dbReference>
<dbReference type="InterPro" id="IPR050805">
    <property type="entry name" value="ATG15_Lipase"/>
</dbReference>
<dbReference type="CDD" id="cd00519">
    <property type="entry name" value="Lipase_3"/>
    <property type="match status" value="1"/>
</dbReference>
<dbReference type="EC" id="3.1.1.3" evidence="6"/>